<evidence type="ECO:0000313" key="2">
    <source>
        <dbReference type="Proteomes" id="UP001482620"/>
    </source>
</evidence>
<reference evidence="1 2" key="1">
    <citation type="submission" date="2021-06" db="EMBL/GenBank/DDBJ databases">
        <authorList>
            <person name="Palmer J.M."/>
        </authorList>
    </citation>
    <scope>NUCLEOTIDE SEQUENCE [LARGE SCALE GENOMIC DNA]</scope>
    <source>
        <strain evidence="2">if_2019</strain>
        <tissue evidence="1">Muscle</tissue>
    </source>
</reference>
<protein>
    <submittedName>
        <fullName evidence="1">Uncharacterized protein</fullName>
    </submittedName>
</protein>
<comment type="caution">
    <text evidence="1">The sequence shown here is derived from an EMBL/GenBank/DDBJ whole genome shotgun (WGS) entry which is preliminary data.</text>
</comment>
<organism evidence="1 2">
    <name type="scientific">Ilyodon furcidens</name>
    <name type="common">goldbreast splitfin</name>
    <dbReference type="NCBI Taxonomy" id="33524"/>
    <lineage>
        <taxon>Eukaryota</taxon>
        <taxon>Metazoa</taxon>
        <taxon>Chordata</taxon>
        <taxon>Craniata</taxon>
        <taxon>Vertebrata</taxon>
        <taxon>Euteleostomi</taxon>
        <taxon>Actinopterygii</taxon>
        <taxon>Neopterygii</taxon>
        <taxon>Teleostei</taxon>
        <taxon>Neoteleostei</taxon>
        <taxon>Acanthomorphata</taxon>
        <taxon>Ovalentaria</taxon>
        <taxon>Atherinomorphae</taxon>
        <taxon>Cyprinodontiformes</taxon>
        <taxon>Goodeidae</taxon>
        <taxon>Ilyodon</taxon>
    </lineage>
</organism>
<proteinExistence type="predicted"/>
<accession>A0ABV0SU67</accession>
<dbReference type="Proteomes" id="UP001482620">
    <property type="component" value="Unassembled WGS sequence"/>
</dbReference>
<keyword evidence="2" id="KW-1185">Reference proteome</keyword>
<name>A0ABV0SU67_9TELE</name>
<dbReference type="EMBL" id="JAHRIQ010011841">
    <property type="protein sequence ID" value="MEQ2224162.1"/>
    <property type="molecule type" value="Genomic_DNA"/>
</dbReference>
<sequence>MENICKHIYFLNLATDTQLNFGWAILTHKYALTETIMPTLGLTWAVAICKQDFLWLIFNNGFFSHLTFGSLHLLRNYHRPSSKCSPSVLVHCYVWVGLHVCHTNLIVG</sequence>
<evidence type="ECO:0000313" key="1">
    <source>
        <dbReference type="EMBL" id="MEQ2224162.1"/>
    </source>
</evidence>
<gene>
    <name evidence="1" type="ORF">ILYODFUR_004616</name>
</gene>